<dbReference type="EMBL" id="JAQOUE010000001">
    <property type="protein sequence ID" value="MDT7042446.1"/>
    <property type="molecule type" value="Genomic_DNA"/>
</dbReference>
<feature type="region of interest" description="Disordered" evidence="1">
    <location>
        <begin position="23"/>
        <end position="76"/>
    </location>
</feature>
<dbReference type="Proteomes" id="UP001250932">
    <property type="component" value="Unassembled WGS sequence"/>
</dbReference>
<accession>A0ABU3K7S4</accession>
<dbReference type="RefSeq" id="WP_313832855.1">
    <property type="nucleotide sequence ID" value="NZ_JAQOUE010000001.1"/>
</dbReference>
<name>A0ABU3K7S4_9BACT</name>
<keyword evidence="3" id="KW-1185">Reference proteome</keyword>
<evidence type="ECO:0000313" key="2">
    <source>
        <dbReference type="EMBL" id="MDT7042446.1"/>
    </source>
</evidence>
<protein>
    <submittedName>
        <fullName evidence="2">Uncharacterized protein</fullName>
    </submittedName>
</protein>
<evidence type="ECO:0000256" key="1">
    <source>
        <dbReference type="SAM" id="MobiDB-lite"/>
    </source>
</evidence>
<gene>
    <name evidence="2" type="ORF">PPG34_08780</name>
</gene>
<organism evidence="2 3">
    <name type="scientific">Candidatus Nitronereus thalassa</name>
    <dbReference type="NCBI Taxonomy" id="3020898"/>
    <lineage>
        <taxon>Bacteria</taxon>
        <taxon>Pseudomonadati</taxon>
        <taxon>Nitrospirota</taxon>
        <taxon>Nitrospiria</taxon>
        <taxon>Nitrospirales</taxon>
        <taxon>Nitrospiraceae</taxon>
        <taxon>Candidatus Nitronereus</taxon>
    </lineage>
</organism>
<sequence>MRGVAPARRVTFVSAKVTKTISARARPSGSLRRRAESNGSETRFEVKRNLSAQTVLAGEVDSARRRSRAQGEKNNH</sequence>
<evidence type="ECO:0000313" key="3">
    <source>
        <dbReference type="Proteomes" id="UP001250932"/>
    </source>
</evidence>
<comment type="caution">
    <text evidence="2">The sequence shown here is derived from an EMBL/GenBank/DDBJ whole genome shotgun (WGS) entry which is preliminary data.</text>
</comment>
<reference evidence="2 3" key="1">
    <citation type="journal article" date="2023" name="ISME J.">
        <title>Cultivation and genomic characterization of novel and ubiquitous marine nitrite-oxidizing bacteria from the Nitrospirales.</title>
        <authorList>
            <person name="Mueller A.J."/>
            <person name="Daebeler A."/>
            <person name="Herbold C.W."/>
            <person name="Kirkegaard R.H."/>
            <person name="Daims H."/>
        </authorList>
    </citation>
    <scope>NUCLEOTIDE SEQUENCE [LARGE SCALE GENOMIC DNA]</scope>
    <source>
        <strain evidence="2 3">EB</strain>
    </source>
</reference>
<feature type="compositionally biased region" description="Basic and acidic residues" evidence="1">
    <location>
        <begin position="61"/>
        <end position="76"/>
    </location>
</feature>
<proteinExistence type="predicted"/>